<evidence type="ECO:0000256" key="5">
    <source>
        <dbReference type="ARBA" id="ARBA00023315"/>
    </source>
</evidence>
<feature type="short sequence motif" description="HXXXXD motif" evidence="6">
    <location>
        <begin position="175"/>
        <end position="180"/>
    </location>
</feature>
<reference evidence="7 8" key="1">
    <citation type="submission" date="2007-08" db="EMBL/GenBank/DDBJ databases">
        <authorList>
            <consortium name="The Citrobacter koseri Genome Sequencing Project"/>
            <person name="McClelland M."/>
            <person name="Sanderson E.K."/>
            <person name="Porwollik S."/>
            <person name="Spieth J."/>
            <person name="Clifton W.S."/>
            <person name="Latreille P."/>
            <person name="Courtney L."/>
            <person name="Wang C."/>
            <person name="Pepin K."/>
            <person name="Bhonagiri V."/>
            <person name="Nash W."/>
            <person name="Johnson M."/>
            <person name="Thiruvilangam P."/>
            <person name="Wilson R."/>
        </authorList>
    </citation>
    <scope>NUCLEOTIDE SEQUENCE [LARGE SCALE GENOMIC DNA]</scope>
    <source>
        <strain evidence="8">ATCC BAA-895 / CDC 4225-83 / SGSC4696</strain>
    </source>
</reference>
<dbReference type="AlphaFoldDB" id="A8AFI9"/>
<name>A8AFI9_CITK8</name>
<dbReference type="HAMAP" id="MF_01944">
    <property type="entry name" value="Lipid_A_LpxM"/>
    <property type="match status" value="1"/>
</dbReference>
<keyword evidence="6" id="KW-0448">Lipopolysaccharide biosynthesis</keyword>
<dbReference type="PANTHER" id="PTHR30606">
    <property type="entry name" value="LIPID A BIOSYNTHESIS LAUROYL ACYLTRANSFERASE"/>
    <property type="match status" value="1"/>
</dbReference>
<dbReference type="GO" id="GO:0009103">
    <property type="term" value="P:lipopolysaccharide biosynthetic process"/>
    <property type="evidence" value="ECO:0007669"/>
    <property type="project" value="UniProtKB-UniRule"/>
</dbReference>
<comment type="catalytic activity">
    <reaction evidence="6">
        <text>an alpha-Kdo-(2-&gt;4)-alpha-Kdo-(2-&gt;6)-(acyl)-lipid IVA + a fatty acyl-[ACP] = an alpha-Kdo-(2-&gt;4)-alpha-Kdo-(2-&gt;6)-lipid A + holo-[ACP]</text>
        <dbReference type="Rhea" id="RHEA:69400"/>
        <dbReference type="Rhea" id="RHEA-COMP:9685"/>
        <dbReference type="Rhea" id="RHEA-COMP:14125"/>
        <dbReference type="ChEBI" id="CHEBI:64479"/>
        <dbReference type="ChEBI" id="CHEBI:138651"/>
        <dbReference type="ChEBI" id="CHEBI:176430"/>
        <dbReference type="ChEBI" id="CHEBI:176431"/>
        <dbReference type="EC" id="2.3.1.243"/>
    </reaction>
</comment>
<keyword evidence="8" id="KW-1185">Reference proteome</keyword>
<dbReference type="KEGG" id="cko:CKO_01109"/>
<dbReference type="UniPathway" id="UPA00360">
    <property type="reaction ID" value="UER00486"/>
</dbReference>
<dbReference type="HOGENOM" id="CLU_049421_1_0_6"/>
<protein>
    <recommendedName>
        <fullName evidence="6">Lipid A biosynthesis acyltransferase</fullName>
        <ecNumber evidence="6">2.3.1.243</ecNumber>
    </recommendedName>
    <alternativeName>
        <fullName evidence="6">Kdo(2)-lauroyl-lipid IV(A) acyltransferase</fullName>
    </alternativeName>
</protein>
<dbReference type="EC" id="2.3.1.243" evidence="6"/>
<dbReference type="InterPro" id="IPR011921">
    <property type="entry name" value="Lipid_A_MsbB"/>
</dbReference>
<evidence type="ECO:0000313" key="7">
    <source>
        <dbReference type="EMBL" id="ABV12252.1"/>
    </source>
</evidence>
<dbReference type="GO" id="GO:0009276">
    <property type="term" value="C:Gram-negative-bacterium-type cell wall"/>
    <property type="evidence" value="ECO:0007669"/>
    <property type="project" value="InterPro"/>
</dbReference>
<keyword evidence="1 6" id="KW-1003">Cell membrane</keyword>
<organism evidence="7 8">
    <name type="scientific">Citrobacter koseri (strain ATCC BAA-895 / CDC 4225-83 / SGSC4696)</name>
    <dbReference type="NCBI Taxonomy" id="290338"/>
    <lineage>
        <taxon>Bacteria</taxon>
        <taxon>Pseudomonadati</taxon>
        <taxon>Pseudomonadota</taxon>
        <taxon>Gammaproteobacteria</taxon>
        <taxon>Enterobacterales</taxon>
        <taxon>Enterobacteriaceae</taxon>
        <taxon>Citrobacter</taxon>
    </lineage>
</organism>
<dbReference type="UniPathway" id="UPA00030"/>
<feature type="transmembrane region" description="Helical" evidence="6">
    <location>
        <begin position="60"/>
        <end position="79"/>
    </location>
</feature>
<dbReference type="GO" id="GO:0005886">
    <property type="term" value="C:plasma membrane"/>
    <property type="evidence" value="ECO:0007669"/>
    <property type="project" value="UniProtKB-SubCell"/>
</dbReference>
<comment type="subcellular location">
    <subcellularLocation>
        <location evidence="6">Cell inner membrane</location>
        <topology evidence="6">Single-pass membrane protein</topology>
    </subcellularLocation>
</comment>
<evidence type="ECO:0000256" key="3">
    <source>
        <dbReference type="ARBA" id="ARBA00022679"/>
    </source>
</evidence>
<accession>A8AFI9</accession>
<dbReference type="CDD" id="cd07984">
    <property type="entry name" value="LPLAT_LABLAT-like"/>
    <property type="match status" value="1"/>
</dbReference>
<comment type="similarity">
    <text evidence="6">Belongs to the LpxL/LpxM/LpxP family. LpxM subfamily.</text>
</comment>
<dbReference type="NCBIfam" id="NF006507">
    <property type="entry name" value="PRK08943.1"/>
    <property type="match status" value="1"/>
</dbReference>
<dbReference type="STRING" id="290338.CKO_01109"/>
<evidence type="ECO:0000256" key="4">
    <source>
        <dbReference type="ARBA" id="ARBA00023136"/>
    </source>
</evidence>
<dbReference type="EMBL" id="CP000822">
    <property type="protein sequence ID" value="ABV12252.1"/>
    <property type="molecule type" value="Genomic_DNA"/>
</dbReference>
<dbReference type="InterPro" id="IPR004960">
    <property type="entry name" value="LipA_acyltrans"/>
</dbReference>
<comment type="function">
    <text evidence="6">Catalyzes the transfer of an acyl chain from an acyl-[acyl-carrier-protein] (ACP) to a Kdo(2)-(acyl)-lipid IV(A) to form a Kdo(2)-lipid A.</text>
</comment>
<evidence type="ECO:0000313" key="8">
    <source>
        <dbReference type="Proteomes" id="UP000008148"/>
    </source>
</evidence>
<gene>
    <name evidence="6" type="primary">lpxM</name>
    <name evidence="7" type="ordered locus">CKO_01109</name>
</gene>
<evidence type="ECO:0000256" key="2">
    <source>
        <dbReference type="ARBA" id="ARBA00022519"/>
    </source>
</evidence>
<keyword evidence="5 6" id="KW-0012">Acyltransferase</keyword>
<evidence type="ECO:0000256" key="1">
    <source>
        <dbReference type="ARBA" id="ARBA00022475"/>
    </source>
</evidence>
<dbReference type="NCBIfam" id="TIGR02208">
    <property type="entry name" value="lipid_A_msbB"/>
    <property type="match status" value="1"/>
</dbReference>
<keyword evidence="3 6" id="KW-0808">Transferase</keyword>
<sequence length="359" mass="42165">MEPVRDAYRLFYFVWRTARRYTINRFTFRGIKHWKSMETKKNNIEYIPEFEKSFRHPRYWGAWLGVAAMAGIALTPASFRDPLLAKLGRFAGRLGKSARRRALINLSLCFPEYSEAEREAIVDRMFATAPQAMTMMAELAIRGPEKLQKRVDWQGLEIIDELRRNNEKVIFLVPHGWGVDIPAMLMASQGQKMAAMFHNQGNPVFDYVWNTVRRRFGGRLHARNDGIKPFIQSVRQGYWGYYLPDQDHGPEHSEFVDFFATYKATLPAIGRLMKVCRARVVPLFPVYDGKTHRLTIQVRPPMDDLLTADDHTIARRMNEEVEIFVRPHPEQYTWILKLLKTRKPGEIQPYKRKEWYPIK</sequence>
<dbReference type="Proteomes" id="UP000008148">
    <property type="component" value="Chromosome"/>
</dbReference>
<keyword evidence="2 6" id="KW-0997">Cell inner membrane</keyword>
<dbReference type="PANTHER" id="PTHR30606:SF4">
    <property type="entry name" value="LIPID A BIOSYNTHESIS MYRISTOYLTRANSFERASE"/>
    <property type="match status" value="1"/>
</dbReference>
<keyword evidence="4 6" id="KW-0472">Membrane</keyword>
<proteinExistence type="inferred from homology"/>
<evidence type="ECO:0000256" key="6">
    <source>
        <dbReference type="HAMAP-Rule" id="MF_01944"/>
    </source>
</evidence>
<dbReference type="GO" id="GO:0036104">
    <property type="term" value="P:Kdo2-lipid A biosynthetic process"/>
    <property type="evidence" value="ECO:0007669"/>
    <property type="project" value="UniProtKB-UniRule"/>
</dbReference>
<comment type="pathway">
    <text evidence="6">Glycolipid biosynthesis; KDO(2)-lipid A biosynthesis; KDO(2)-lipid A from CMP-3-deoxy-D-manno-octulosonate and lipid IV(A): step 4/4.</text>
</comment>
<dbReference type="GO" id="GO:0016747">
    <property type="term" value="F:acyltransferase activity, transferring groups other than amino-acyl groups"/>
    <property type="evidence" value="ECO:0007669"/>
    <property type="project" value="InterPro"/>
</dbReference>
<comment type="pathway">
    <text evidence="6">Bacterial outer membrane biogenesis; lipopolysaccharide biosynthesis.</text>
</comment>
<keyword evidence="6" id="KW-1133">Transmembrane helix</keyword>
<dbReference type="Pfam" id="PF03279">
    <property type="entry name" value="Lip_A_acyltrans"/>
    <property type="match status" value="1"/>
</dbReference>
<keyword evidence="6" id="KW-0812">Transmembrane</keyword>